<evidence type="ECO:0000313" key="7">
    <source>
        <dbReference type="Proteomes" id="UP000034504"/>
    </source>
</evidence>
<evidence type="ECO:0000256" key="4">
    <source>
        <dbReference type="PROSITE-ProRule" id="PRU10055"/>
    </source>
</evidence>
<accession>A0A0G1NFN0</accession>
<dbReference type="Gene3D" id="3.20.20.80">
    <property type="entry name" value="Glycosidases"/>
    <property type="match status" value="1"/>
</dbReference>
<keyword evidence="2" id="KW-0378">Hydrolase</keyword>
<comment type="similarity">
    <text evidence="1 5">Belongs to the glycosyl hydrolase 1 family.</text>
</comment>
<evidence type="ECO:0000256" key="3">
    <source>
        <dbReference type="ARBA" id="ARBA00023295"/>
    </source>
</evidence>
<protein>
    <submittedName>
        <fullName evidence="6">Beta-glucosidase A</fullName>
    </submittedName>
</protein>
<dbReference type="AlphaFoldDB" id="A0A0G1NFN0"/>
<dbReference type="PANTHER" id="PTHR10353">
    <property type="entry name" value="GLYCOSYL HYDROLASE"/>
    <property type="match status" value="1"/>
</dbReference>
<evidence type="ECO:0000256" key="2">
    <source>
        <dbReference type="ARBA" id="ARBA00022801"/>
    </source>
</evidence>
<dbReference type="SUPFAM" id="SSF51445">
    <property type="entry name" value="(Trans)glycosidases"/>
    <property type="match status" value="1"/>
</dbReference>
<reference evidence="6 7" key="1">
    <citation type="journal article" date="2015" name="Nature">
        <title>rRNA introns, odd ribosomes, and small enigmatic genomes across a large radiation of phyla.</title>
        <authorList>
            <person name="Brown C.T."/>
            <person name="Hug L.A."/>
            <person name="Thomas B.C."/>
            <person name="Sharon I."/>
            <person name="Castelle C.J."/>
            <person name="Singh A."/>
            <person name="Wilkins M.J."/>
            <person name="Williams K.H."/>
            <person name="Banfield J.F."/>
        </authorList>
    </citation>
    <scope>NUCLEOTIDE SEQUENCE [LARGE SCALE GENOMIC DNA]</scope>
</reference>
<dbReference type="Pfam" id="PF00232">
    <property type="entry name" value="Glyco_hydro_1"/>
    <property type="match status" value="2"/>
</dbReference>
<gene>
    <name evidence="6" type="ORF">UW82_C0050G0002</name>
</gene>
<sequence>MDAPQDFGKFPADFVWGTATSAFQTEGNNTKSDWWAWENSTDSQETKPLDKSGAASDSYDNYEVDLDLCKELNTSAVRLGIEWARIQPEPNRFDTKEIEHYRAVLRAAKARNLKTFVTLYHFTIPTWFAQKGGWLNLQAPMLFAEYARACVLEFKDLIDVYITINEPQVYALMAYTVGTWPPNQRNLLKASIVQLNLIRAHVKAHKEIKKVVNTPVGIAKNIVWFQKSPRSSNILDVLYAKFRFWLNCGFFFDQVIKKCDYIGLNYYFTTQYNNLRVDNEDDFNSDIGWWIYPRGLYNTLLKLKKYSLPIYITENGLANALDEKRSRFIYEMLLQCLLAIKAGVELKGYFYWSLIDNYEWHQGFWPKFGLIEVDRFQNMARVPRPSFYYYSKICQSGNINQ</sequence>
<dbReference type="EMBL" id="LCJU01000050">
    <property type="protein sequence ID" value="KKT82999.1"/>
    <property type="molecule type" value="Genomic_DNA"/>
</dbReference>
<evidence type="ECO:0000256" key="5">
    <source>
        <dbReference type="RuleBase" id="RU003690"/>
    </source>
</evidence>
<dbReference type="GO" id="GO:0008422">
    <property type="term" value="F:beta-glucosidase activity"/>
    <property type="evidence" value="ECO:0007669"/>
    <property type="project" value="TreeGrafter"/>
</dbReference>
<dbReference type="Proteomes" id="UP000034504">
    <property type="component" value="Unassembled WGS sequence"/>
</dbReference>
<dbReference type="PROSITE" id="PS00572">
    <property type="entry name" value="GLYCOSYL_HYDROL_F1_1"/>
    <property type="match status" value="1"/>
</dbReference>
<proteinExistence type="inferred from homology"/>
<dbReference type="InterPro" id="IPR001360">
    <property type="entry name" value="Glyco_hydro_1"/>
</dbReference>
<organism evidence="6 7">
    <name type="scientific">candidate division WWE3 bacterium GW2011_GWC2_44_9</name>
    <dbReference type="NCBI Taxonomy" id="1619125"/>
    <lineage>
        <taxon>Bacteria</taxon>
        <taxon>Katanobacteria</taxon>
    </lineage>
</organism>
<keyword evidence="3" id="KW-0326">Glycosidase</keyword>
<evidence type="ECO:0000256" key="1">
    <source>
        <dbReference type="ARBA" id="ARBA00010838"/>
    </source>
</evidence>
<dbReference type="PATRIC" id="fig|1619125.3.peg.743"/>
<dbReference type="PANTHER" id="PTHR10353:SF209">
    <property type="entry name" value="GALACTOLIPID GALACTOSYLTRANSFERASE SFR2, CHLOROPLASTIC"/>
    <property type="match status" value="1"/>
</dbReference>
<name>A0A0G1NFN0_UNCKA</name>
<dbReference type="PRINTS" id="PR00131">
    <property type="entry name" value="GLHYDRLASE1"/>
</dbReference>
<feature type="active site" description="Nucleophile" evidence="4">
    <location>
        <position position="314"/>
    </location>
</feature>
<comment type="caution">
    <text evidence="6">The sequence shown here is derived from an EMBL/GenBank/DDBJ whole genome shotgun (WGS) entry which is preliminary data.</text>
</comment>
<evidence type="ECO:0000313" key="6">
    <source>
        <dbReference type="EMBL" id="KKT82999.1"/>
    </source>
</evidence>
<dbReference type="InterPro" id="IPR017853">
    <property type="entry name" value="GH"/>
</dbReference>
<dbReference type="InterPro" id="IPR018120">
    <property type="entry name" value="Glyco_hydro_1_AS"/>
</dbReference>
<dbReference type="GO" id="GO:0005975">
    <property type="term" value="P:carbohydrate metabolic process"/>
    <property type="evidence" value="ECO:0007669"/>
    <property type="project" value="InterPro"/>
</dbReference>